<feature type="compositionally biased region" description="Low complexity" evidence="2">
    <location>
        <begin position="194"/>
        <end position="214"/>
    </location>
</feature>
<dbReference type="Proteomes" id="UP000287651">
    <property type="component" value="Unassembled WGS sequence"/>
</dbReference>
<organism evidence="4 5">
    <name type="scientific">Ensete ventricosum</name>
    <name type="common">Abyssinian banana</name>
    <name type="synonym">Musa ensete</name>
    <dbReference type="NCBI Taxonomy" id="4639"/>
    <lineage>
        <taxon>Eukaryota</taxon>
        <taxon>Viridiplantae</taxon>
        <taxon>Streptophyta</taxon>
        <taxon>Embryophyta</taxon>
        <taxon>Tracheophyta</taxon>
        <taxon>Spermatophyta</taxon>
        <taxon>Magnoliopsida</taxon>
        <taxon>Liliopsida</taxon>
        <taxon>Zingiberales</taxon>
        <taxon>Musaceae</taxon>
        <taxon>Ensete</taxon>
    </lineage>
</organism>
<evidence type="ECO:0000256" key="1">
    <source>
        <dbReference type="ARBA" id="ARBA00006209"/>
    </source>
</evidence>
<comment type="similarity">
    <text evidence="1">Belongs to the PI3/PI4-kinase family. Type III PI4K subfamily.</text>
</comment>
<reference evidence="4 5" key="1">
    <citation type="journal article" date="2014" name="Agronomy (Basel)">
        <title>A Draft Genome Sequence for Ensete ventricosum, the Drought-Tolerant Tree Against Hunger.</title>
        <authorList>
            <person name="Harrison J."/>
            <person name="Moore K.A."/>
            <person name="Paszkiewicz K."/>
            <person name="Jones T."/>
            <person name="Grant M."/>
            <person name="Ambacheew D."/>
            <person name="Muzemil S."/>
            <person name="Studholme D.J."/>
        </authorList>
    </citation>
    <scope>NUCLEOTIDE SEQUENCE [LARGE SCALE GENOMIC DNA]</scope>
</reference>
<feature type="region of interest" description="Disordered" evidence="2">
    <location>
        <begin position="563"/>
        <end position="623"/>
    </location>
</feature>
<protein>
    <recommendedName>
        <fullName evidence="3">PI4-kinase N-terminal domain-containing protein</fullName>
    </recommendedName>
</protein>
<feature type="compositionally biased region" description="Basic and acidic residues" evidence="2">
    <location>
        <begin position="609"/>
        <end position="623"/>
    </location>
</feature>
<comment type="caution">
    <text evidence="4">The sequence shown here is derived from an EMBL/GenBank/DDBJ whole genome shotgun (WGS) entry which is preliminary data.</text>
</comment>
<feature type="compositionally biased region" description="Basic residues" evidence="2">
    <location>
        <begin position="572"/>
        <end position="585"/>
    </location>
</feature>
<sequence length="623" mass="67237">MEALAELCDLVAQNPDLFADKLSWICSRCPPSLIRSPPGSASAVPPRVSRSQLHALVALARLLSRCPSAPASARVPVLDFLRVAPSVAFRSSFWPQAFSFDQISLFFSDLLRYLAQAADLSPDLCADLSAFFGGTVVAVVSILSGGGDGDPVIARTFLVAISRSCPPIGPAESERLVGCLLDQFASRGADEATSLSSRSGNSSSWSSSVQSTPSKGKTKDEDREPPDDAASEVSSVTPMGNGNSGGIAGSGADQLISNEGSGVVRQDMVLFEEETVDRLEKQEIAFRLFGQMMDRNGGINSEHLEQVRKVATKHIKSLPAFLKVRKRDWREQGPQLKVRINTKLSCCQAAIVVQIKSLISLDSDGKFSKDLLRRTLALLLDAAEACVVSLWRKMKKCEELFSTLLGGISQIAVSRGGQLLRVLLIPLKPLVLTTCAQLNALHNPGSRRGSGNEKAAVAQRAALSAALGGRVEVAAMSTISVSETTIPLDYSVLLNSLCIVLPPQMRLLDCNCLPIQPPLHPSRFKMRFTLLSGKAPYCPVRTCPAIDWYVDCPLPVGTAKIDRQRSIEGEKGKKKKKRRRRKKRIPTSFPRVVFARAPSSPVGDSSPARGDEPSLRAGRKIET</sequence>
<dbReference type="Pfam" id="PF19274">
    <property type="entry name" value="PI4K_N"/>
    <property type="match status" value="1"/>
</dbReference>
<feature type="region of interest" description="Disordered" evidence="2">
    <location>
        <begin position="192"/>
        <end position="254"/>
    </location>
</feature>
<dbReference type="EMBL" id="AMZH03016425">
    <property type="protein sequence ID" value="RRT44506.1"/>
    <property type="molecule type" value="Genomic_DNA"/>
</dbReference>
<dbReference type="InterPro" id="IPR045495">
    <property type="entry name" value="PI4K_N"/>
</dbReference>
<gene>
    <name evidence="4" type="ORF">B296_00042603</name>
</gene>
<feature type="non-terminal residue" evidence="4">
    <location>
        <position position="623"/>
    </location>
</feature>
<evidence type="ECO:0000259" key="3">
    <source>
        <dbReference type="Pfam" id="PF19274"/>
    </source>
</evidence>
<proteinExistence type="inferred from homology"/>
<name>A0A426XYF2_ENSVE</name>
<evidence type="ECO:0000256" key="2">
    <source>
        <dbReference type="SAM" id="MobiDB-lite"/>
    </source>
</evidence>
<accession>A0A426XYF2</accession>
<feature type="domain" description="PI4-kinase N-terminal" evidence="3">
    <location>
        <begin position="286"/>
        <end position="437"/>
    </location>
</feature>
<evidence type="ECO:0000313" key="4">
    <source>
        <dbReference type="EMBL" id="RRT44506.1"/>
    </source>
</evidence>
<evidence type="ECO:0000313" key="5">
    <source>
        <dbReference type="Proteomes" id="UP000287651"/>
    </source>
</evidence>
<dbReference type="AlphaFoldDB" id="A0A426XYF2"/>